<dbReference type="EMBL" id="CAADFZ010000078">
    <property type="protein sequence ID" value="VFK66065.1"/>
    <property type="molecule type" value="Genomic_DNA"/>
</dbReference>
<proteinExistence type="predicted"/>
<dbReference type="AlphaFoldDB" id="A0A451ATK2"/>
<evidence type="ECO:0000313" key="2">
    <source>
        <dbReference type="EMBL" id="VFK66065.1"/>
    </source>
</evidence>
<reference evidence="3" key="1">
    <citation type="submission" date="2019-02" db="EMBL/GenBank/DDBJ databases">
        <authorList>
            <person name="Gruber-Vodicka R. H."/>
            <person name="Seah K. B. B."/>
        </authorList>
    </citation>
    <scope>NUCLEOTIDE SEQUENCE</scope>
    <source>
        <strain evidence="3">BECK_BY19</strain>
        <strain evidence="2">BECK_BY8</strain>
    </source>
</reference>
<organism evidence="3">
    <name type="scientific">Candidatus Kentrum sp. UNK</name>
    <dbReference type="NCBI Taxonomy" id="2126344"/>
    <lineage>
        <taxon>Bacteria</taxon>
        <taxon>Pseudomonadati</taxon>
        <taxon>Pseudomonadota</taxon>
        <taxon>Gammaproteobacteria</taxon>
        <taxon>Candidatus Kentrum</taxon>
    </lineage>
</organism>
<protein>
    <submittedName>
        <fullName evidence="3">Uncharacterized protein</fullName>
    </submittedName>
</protein>
<name>A0A451ATK2_9GAMM</name>
<sequence>MATFPASPESLPGPPENFPDPRRAVRGLPKALPRSGKSGARSRQACRRSGSPFPRSRRARRRPGSAFPASRQFSGSSVKPACNPGMLSGTPAKAARNRANSAEDSGRISAALSRAAGMAIMLRDEIILAEQSQGVPAMAKFPKAEPKIQSLIHEITGGLADPLGCLSQSAGRRQGSRKDARYVCRFLRDRQG</sequence>
<feature type="region of interest" description="Disordered" evidence="1">
    <location>
        <begin position="1"/>
        <end position="105"/>
    </location>
</feature>
<gene>
    <name evidence="2" type="ORF">BECKUNK1418G_GA0071005_107811</name>
    <name evidence="3" type="ORF">BECKUNK1418H_GA0071006_101318</name>
</gene>
<evidence type="ECO:0000313" key="3">
    <source>
        <dbReference type="EMBL" id="VFK69388.1"/>
    </source>
</evidence>
<evidence type="ECO:0000256" key="1">
    <source>
        <dbReference type="SAM" id="MobiDB-lite"/>
    </source>
</evidence>
<accession>A0A451ATK2</accession>
<dbReference type="EMBL" id="CAADGD010000013">
    <property type="protein sequence ID" value="VFK69388.1"/>
    <property type="molecule type" value="Genomic_DNA"/>
</dbReference>